<dbReference type="InterPro" id="IPR041175">
    <property type="entry name" value="VLRF1/Vms1"/>
</dbReference>
<proteinExistence type="inferred from homology"/>
<evidence type="ECO:0000256" key="11">
    <source>
        <dbReference type="SAM" id="MobiDB-lite"/>
    </source>
</evidence>
<evidence type="ECO:0000256" key="4">
    <source>
        <dbReference type="ARBA" id="ARBA00022722"/>
    </source>
</evidence>
<organism evidence="14">
    <name type="scientific">Micromonas pusilla (strain CCMP1545)</name>
    <name type="common">Picoplanktonic green alga</name>
    <dbReference type="NCBI Taxonomy" id="564608"/>
    <lineage>
        <taxon>Eukaryota</taxon>
        <taxon>Viridiplantae</taxon>
        <taxon>Chlorophyta</taxon>
        <taxon>Mamiellophyceae</taxon>
        <taxon>Mamiellales</taxon>
        <taxon>Mamiellaceae</taxon>
        <taxon>Micromonas</taxon>
    </lineage>
</organism>
<evidence type="ECO:0000256" key="9">
    <source>
        <dbReference type="ARBA" id="ARBA00023054"/>
    </source>
</evidence>
<comment type="domain">
    <text evidence="10">The VLRF1 domain mediates binding to the 60S ribosomal subunit.</text>
</comment>
<evidence type="ECO:0000313" key="13">
    <source>
        <dbReference type="EMBL" id="EEH51264.1"/>
    </source>
</evidence>
<dbReference type="Proteomes" id="UP000001876">
    <property type="component" value="Unassembled WGS sequence"/>
</dbReference>
<dbReference type="AlphaFoldDB" id="C1N8Y1"/>
<dbReference type="STRING" id="564608.C1N8Y1"/>
<evidence type="ECO:0000256" key="2">
    <source>
        <dbReference type="ARBA" id="ARBA00009262"/>
    </source>
</evidence>
<dbReference type="InterPro" id="IPR047139">
    <property type="entry name" value="ANKZ1/VMS1"/>
</dbReference>
<dbReference type="PANTHER" id="PTHR16036:SF2">
    <property type="entry name" value="TRNA ENDONUCLEASE ANKZF1"/>
    <property type="match status" value="1"/>
</dbReference>
<evidence type="ECO:0000313" key="14">
    <source>
        <dbReference type="Proteomes" id="UP000001876"/>
    </source>
</evidence>
<feature type="compositionally biased region" description="Low complexity" evidence="11">
    <location>
        <begin position="593"/>
        <end position="617"/>
    </location>
</feature>
<keyword evidence="3 10" id="KW-0963">Cytoplasm</keyword>
<dbReference type="GO" id="GO:0004519">
    <property type="term" value="F:endonuclease activity"/>
    <property type="evidence" value="ECO:0007669"/>
    <property type="project" value="UniProtKB-KW"/>
</dbReference>
<evidence type="ECO:0000256" key="6">
    <source>
        <dbReference type="ARBA" id="ARBA00022759"/>
    </source>
</evidence>
<dbReference type="EMBL" id="GG663751">
    <property type="protein sequence ID" value="EEH51264.1"/>
    <property type="molecule type" value="Genomic_DNA"/>
</dbReference>
<feature type="compositionally biased region" description="Acidic residues" evidence="11">
    <location>
        <begin position="474"/>
        <end position="494"/>
    </location>
</feature>
<keyword evidence="14" id="KW-1185">Reference proteome</keyword>
<dbReference type="RefSeq" id="XP_003064359.1">
    <property type="nucleotide sequence ID" value="XM_003064313.1"/>
</dbReference>
<dbReference type="PROSITE" id="PS52044">
    <property type="entry name" value="VLRF1"/>
    <property type="match status" value="1"/>
</dbReference>
<dbReference type="OrthoDB" id="429841at2759"/>
<reference evidence="13 14" key="1">
    <citation type="journal article" date="2009" name="Science">
        <title>Green evolution and dynamic adaptations revealed by genomes of the marine picoeukaryotes Micromonas.</title>
        <authorList>
            <person name="Worden A.Z."/>
            <person name="Lee J.H."/>
            <person name="Mock T."/>
            <person name="Rouze P."/>
            <person name="Simmons M.P."/>
            <person name="Aerts A.L."/>
            <person name="Allen A.E."/>
            <person name="Cuvelier M.L."/>
            <person name="Derelle E."/>
            <person name="Everett M.V."/>
            <person name="Foulon E."/>
            <person name="Grimwood J."/>
            <person name="Gundlach H."/>
            <person name="Henrissat B."/>
            <person name="Napoli C."/>
            <person name="McDonald S.M."/>
            <person name="Parker M.S."/>
            <person name="Rombauts S."/>
            <person name="Salamov A."/>
            <person name="Von Dassow P."/>
            <person name="Badger J.H."/>
            <person name="Coutinho P.M."/>
            <person name="Demir E."/>
            <person name="Dubchak I."/>
            <person name="Gentemann C."/>
            <person name="Eikrem W."/>
            <person name="Gready J.E."/>
            <person name="John U."/>
            <person name="Lanier W."/>
            <person name="Lindquist E.A."/>
            <person name="Lucas S."/>
            <person name="Mayer K.F."/>
            <person name="Moreau H."/>
            <person name="Not F."/>
            <person name="Otillar R."/>
            <person name="Panaud O."/>
            <person name="Pangilinan J."/>
            <person name="Paulsen I."/>
            <person name="Piegu B."/>
            <person name="Poliakov A."/>
            <person name="Robbens S."/>
            <person name="Schmutz J."/>
            <person name="Toulza E."/>
            <person name="Wyss T."/>
            <person name="Zelensky A."/>
            <person name="Zhou K."/>
            <person name="Armbrust E.V."/>
            <person name="Bhattacharya D."/>
            <person name="Goodenough U.W."/>
            <person name="Van de Peer Y."/>
            <person name="Grigoriev I.V."/>
        </authorList>
    </citation>
    <scope>NUCLEOTIDE SEQUENCE [LARGE SCALE GENOMIC DNA]</scope>
    <source>
        <strain evidence="13 14">CCMP1545</strain>
    </source>
</reference>
<evidence type="ECO:0000256" key="10">
    <source>
        <dbReference type="PROSITE-ProRule" id="PRU01389"/>
    </source>
</evidence>
<sequence>METIWSAAAPARVLVGGNGIAARRDPSRSARDDVDAADAAATANDGGERDDVVGAFLPPRARVGRIDAWRDQGFASARDMRDALKTDLGRHNARRRAKGKAAVTEEEFQRALEGGGDDADDVSSISGSDDDDSDDDDEEHDDDGDGDGGTGRRFTAIRGAAEGAQVVCDPGAEGGTPPYAVWRALLAPDERGTRAAAAEASAAFDAAAALRTLRDLRGVGVEDATNHDPNPNQAKKPKPWAVILSRGGHFAASIFDPTKFVAPKGSGGAGGAGGARNAAIIREHERESAFLRAVPPPSATIHKTFHRYVVVRRVLHWFPYDRVRVVNADPEGLFFPASLSAQGPSLSIPARAKAGGRQSTKDAGGGKTIKSAGSSIRRANERALRAEIVETLTGWRDELGACALIFVAASPADARTLFDSRGPKDGRTALCTAALDKSDRRIRRVPFATRRPTFNETRRVVARLAAVNYKVEVAEEEEEKEERERETEEDEDGATSDRDYRDRAGLSERAAERFWEVNARAAAAAALGGLGLDGGDGDGDGGEPVDAPGTARPQPLSKKEKEKLKKQRAKERKKAAKAAAADDAAQGEEPEEAPAAAAAGQKAKAPAGGRAAALLAKTKQKETDRRDEMVRPAPVPHHFLSFPPRDFSTGERLTRRLDASF</sequence>
<feature type="region of interest" description="Disordered" evidence="11">
    <location>
        <begin position="533"/>
        <end position="661"/>
    </location>
</feature>
<protein>
    <submittedName>
        <fullName evidence="13">Predicted protein</fullName>
    </submittedName>
</protein>
<accession>C1N8Y1</accession>
<feature type="region of interest" description="Disordered" evidence="11">
    <location>
        <begin position="17"/>
        <end position="53"/>
    </location>
</feature>
<evidence type="ECO:0000256" key="7">
    <source>
        <dbReference type="ARBA" id="ARBA00022801"/>
    </source>
</evidence>
<comment type="subcellular location">
    <subcellularLocation>
        <location evidence="1">Cytoplasm</location>
    </subcellularLocation>
</comment>
<feature type="compositionally biased region" description="Acidic residues" evidence="11">
    <location>
        <begin position="128"/>
        <end position="146"/>
    </location>
</feature>
<evidence type="ECO:0000256" key="5">
    <source>
        <dbReference type="ARBA" id="ARBA00022737"/>
    </source>
</evidence>
<keyword evidence="7 10" id="KW-0378">Hydrolase</keyword>
<keyword evidence="9" id="KW-0175">Coiled coil</keyword>
<feature type="compositionally biased region" description="Basic and acidic residues" evidence="11">
    <location>
        <begin position="22"/>
        <end position="34"/>
    </location>
</feature>
<dbReference type="Pfam" id="PF18826">
    <property type="entry name" value="bVLRF1"/>
    <property type="match status" value="1"/>
</dbReference>
<evidence type="ECO:0000259" key="12">
    <source>
        <dbReference type="PROSITE" id="PS52044"/>
    </source>
</evidence>
<dbReference type="OMA" id="WEVNARA"/>
<gene>
    <name evidence="13" type="ORF">MICPUCDRAFT_54282</name>
</gene>
<dbReference type="PANTHER" id="PTHR16036">
    <property type="entry name" value="ANKYRIN REPEAT AND ZINC FINGER DOMAIN-CONTAINING PROTEIN 1"/>
    <property type="match status" value="1"/>
</dbReference>
<keyword evidence="4 10" id="KW-0540">Nuclease</keyword>
<feature type="region of interest" description="Disordered" evidence="11">
    <location>
        <begin position="473"/>
        <end position="503"/>
    </location>
</feature>
<dbReference type="GO" id="GO:0005737">
    <property type="term" value="C:cytoplasm"/>
    <property type="evidence" value="ECO:0007669"/>
    <property type="project" value="UniProtKB-SubCell"/>
</dbReference>
<feature type="domain" description="VLRF1" evidence="12">
    <location>
        <begin position="236"/>
        <end position="467"/>
    </location>
</feature>
<feature type="active site" evidence="10">
    <location>
        <position position="358"/>
    </location>
</feature>
<keyword evidence="8" id="KW-0040">ANK repeat</keyword>
<feature type="compositionally biased region" description="Basic residues" evidence="11">
    <location>
        <begin position="564"/>
        <end position="576"/>
    </location>
</feature>
<comment type="similarity">
    <text evidence="2 10">Belongs to the ANKZF1/VMS1 family.</text>
</comment>
<evidence type="ECO:0000256" key="8">
    <source>
        <dbReference type="ARBA" id="ARBA00023043"/>
    </source>
</evidence>
<feature type="compositionally biased region" description="Basic and acidic residues" evidence="11">
    <location>
        <begin position="619"/>
        <end position="630"/>
    </location>
</feature>
<evidence type="ECO:0000256" key="3">
    <source>
        <dbReference type="ARBA" id="ARBA00022490"/>
    </source>
</evidence>
<name>C1N8Y1_MICPC</name>
<dbReference type="KEGG" id="mpp:MICPUCDRAFT_54282"/>
<keyword evidence="5" id="KW-0677">Repeat</keyword>
<feature type="region of interest" description="Disordered" evidence="11">
    <location>
        <begin position="350"/>
        <end position="374"/>
    </location>
</feature>
<dbReference type="GO" id="GO:0036503">
    <property type="term" value="P:ERAD pathway"/>
    <property type="evidence" value="ECO:0007669"/>
    <property type="project" value="TreeGrafter"/>
</dbReference>
<dbReference type="GeneID" id="9689800"/>
<evidence type="ECO:0000256" key="1">
    <source>
        <dbReference type="ARBA" id="ARBA00004496"/>
    </source>
</evidence>
<feature type="region of interest" description="Disordered" evidence="11">
    <location>
        <begin position="86"/>
        <end position="153"/>
    </location>
</feature>
<feature type="compositionally biased region" description="Basic and acidic residues" evidence="11">
    <location>
        <begin position="648"/>
        <end position="661"/>
    </location>
</feature>
<dbReference type="eggNOG" id="KOG2505">
    <property type="taxonomic scope" value="Eukaryota"/>
</dbReference>
<dbReference type="GO" id="GO:0016787">
    <property type="term" value="F:hydrolase activity"/>
    <property type="evidence" value="ECO:0007669"/>
    <property type="project" value="UniProtKB-KW"/>
</dbReference>
<keyword evidence="6 10" id="KW-0255">Endonuclease</keyword>